<dbReference type="KEGG" id="pbl:PAAG_12073"/>
<keyword evidence="3" id="KW-1185">Reference proteome</keyword>
<sequence>MGHGKHKTGSARSRITQLHILQKLELIDERESTTRSASLQRQIQENAHHGAGKFYPGPTDGGLRQGNQVVKKCEQDGNRAILRTTVVPDAFATSRRQGNPTVVPNFDARMPSMDLISNASIGQYNR</sequence>
<evidence type="ECO:0000313" key="3">
    <source>
        <dbReference type="Proteomes" id="UP000002059"/>
    </source>
</evidence>
<dbReference type="Proteomes" id="UP000002059">
    <property type="component" value="Partially assembled WGS sequence"/>
</dbReference>
<dbReference type="VEuPathDB" id="FungiDB:PAAG_12073"/>
<evidence type="ECO:0000313" key="2">
    <source>
        <dbReference type="EMBL" id="KGQ01215.1"/>
    </source>
</evidence>
<dbReference type="RefSeq" id="XP_015702762.1">
    <property type="nucleotide sequence ID" value="XM_015847612.1"/>
</dbReference>
<reference evidence="2 3" key="1">
    <citation type="journal article" date="2011" name="PLoS Genet.">
        <title>Comparative genomic analysis of human fungal pathogens causing paracoccidioidomycosis.</title>
        <authorList>
            <person name="Desjardins C.A."/>
            <person name="Champion M.D."/>
            <person name="Holder J.W."/>
            <person name="Muszewska A."/>
            <person name="Goldberg J."/>
            <person name="Bailao A.M."/>
            <person name="Brigido M.M."/>
            <person name="Ferreira M.E."/>
            <person name="Garcia A.M."/>
            <person name="Grynberg M."/>
            <person name="Gujja S."/>
            <person name="Heiman D.I."/>
            <person name="Henn M.R."/>
            <person name="Kodira C.D."/>
            <person name="Leon-Narvaez H."/>
            <person name="Longo L.V."/>
            <person name="Ma L.J."/>
            <person name="Malavazi I."/>
            <person name="Matsuo A.L."/>
            <person name="Morais F.V."/>
            <person name="Pereira M."/>
            <person name="Rodriguez-Brito S."/>
            <person name="Sakthikumar S."/>
            <person name="Salem-Izacc S.M."/>
            <person name="Sykes S.M."/>
            <person name="Teixeira M.M."/>
            <person name="Vallejo M.C."/>
            <person name="Walter M.E."/>
            <person name="Yandava C."/>
            <person name="Young S."/>
            <person name="Zeng Q."/>
            <person name="Zucker J."/>
            <person name="Felipe M.S."/>
            <person name="Goldman G.H."/>
            <person name="Haas B.J."/>
            <person name="McEwen J.G."/>
            <person name="Nino-Vega G."/>
            <person name="Puccia R."/>
            <person name="San-Blas G."/>
            <person name="Soares C.M."/>
            <person name="Birren B.W."/>
            <person name="Cuomo C.A."/>
        </authorList>
    </citation>
    <scope>NUCLEOTIDE SEQUENCE [LARGE SCALE GENOMIC DNA]</scope>
    <source>
        <strain evidence="3">ATCC MYA-826 / Pb01</strain>
    </source>
</reference>
<dbReference type="EMBL" id="KN294006">
    <property type="protein sequence ID" value="KGQ01215.1"/>
    <property type="molecule type" value="Genomic_DNA"/>
</dbReference>
<dbReference type="AlphaFoldDB" id="A0A0A2V525"/>
<proteinExistence type="predicted"/>
<dbReference type="HOGENOM" id="CLU_1982233_0_0_1"/>
<name>A0A0A2V525_PARBA</name>
<evidence type="ECO:0000256" key="1">
    <source>
        <dbReference type="SAM" id="MobiDB-lite"/>
    </source>
</evidence>
<feature type="region of interest" description="Disordered" evidence="1">
    <location>
        <begin position="46"/>
        <end position="65"/>
    </location>
</feature>
<protein>
    <submittedName>
        <fullName evidence="2">Uncharacterized protein</fullName>
    </submittedName>
</protein>
<gene>
    <name evidence="2" type="ORF">PAAG_12073</name>
</gene>
<accession>A0A0A2V525</accession>
<dbReference type="GeneID" id="26970851"/>
<organism evidence="2 3">
    <name type="scientific">Paracoccidioides lutzii (strain ATCC MYA-826 / Pb01)</name>
    <name type="common">Paracoccidioides brasiliensis</name>
    <dbReference type="NCBI Taxonomy" id="502779"/>
    <lineage>
        <taxon>Eukaryota</taxon>
        <taxon>Fungi</taxon>
        <taxon>Dikarya</taxon>
        <taxon>Ascomycota</taxon>
        <taxon>Pezizomycotina</taxon>
        <taxon>Eurotiomycetes</taxon>
        <taxon>Eurotiomycetidae</taxon>
        <taxon>Onygenales</taxon>
        <taxon>Ajellomycetaceae</taxon>
        <taxon>Paracoccidioides</taxon>
    </lineage>
</organism>